<keyword evidence="6 10" id="KW-0812">Transmembrane</keyword>
<feature type="transmembrane region" description="Helical" evidence="10">
    <location>
        <begin position="215"/>
        <end position="233"/>
    </location>
</feature>
<feature type="transmembrane region" description="Helical" evidence="10">
    <location>
        <begin position="63"/>
        <end position="86"/>
    </location>
</feature>
<protein>
    <recommendedName>
        <fullName evidence="3">Protease PrsW</fullName>
    </recommendedName>
</protein>
<dbReference type="EMBL" id="MHNB01000016">
    <property type="protein sequence ID" value="OGZ37046.1"/>
    <property type="molecule type" value="Genomic_DNA"/>
</dbReference>
<feature type="non-terminal residue" evidence="11">
    <location>
        <position position="1"/>
    </location>
</feature>
<comment type="subcellular location">
    <subcellularLocation>
        <location evidence="1">Cell membrane</location>
        <topology evidence="1">Multi-pass membrane protein</topology>
    </subcellularLocation>
</comment>
<dbReference type="GO" id="GO:0006508">
    <property type="term" value="P:proteolysis"/>
    <property type="evidence" value="ECO:0007669"/>
    <property type="project" value="UniProtKB-KW"/>
</dbReference>
<keyword evidence="9 10" id="KW-0472">Membrane</keyword>
<evidence type="ECO:0000256" key="3">
    <source>
        <dbReference type="ARBA" id="ARBA00018997"/>
    </source>
</evidence>
<dbReference type="InterPro" id="IPR026898">
    <property type="entry name" value="PrsW"/>
</dbReference>
<name>A0A1G2FG75_9BACT</name>
<dbReference type="GO" id="GO:0008233">
    <property type="term" value="F:peptidase activity"/>
    <property type="evidence" value="ECO:0007669"/>
    <property type="project" value="UniProtKB-KW"/>
</dbReference>
<accession>A0A1G2FG75</accession>
<keyword evidence="4" id="KW-1003">Cell membrane</keyword>
<feature type="transmembrane region" description="Helical" evidence="10">
    <location>
        <begin position="245"/>
        <end position="263"/>
    </location>
</feature>
<evidence type="ECO:0000256" key="7">
    <source>
        <dbReference type="ARBA" id="ARBA00022801"/>
    </source>
</evidence>
<dbReference type="PANTHER" id="PTHR36844">
    <property type="entry name" value="PROTEASE PRSW"/>
    <property type="match status" value="1"/>
</dbReference>
<feature type="transmembrane region" description="Helical" evidence="10">
    <location>
        <begin position="32"/>
        <end position="51"/>
    </location>
</feature>
<evidence type="ECO:0000256" key="4">
    <source>
        <dbReference type="ARBA" id="ARBA00022475"/>
    </source>
</evidence>
<feature type="transmembrane region" description="Helical" evidence="10">
    <location>
        <begin position="106"/>
        <end position="124"/>
    </location>
</feature>
<dbReference type="Pfam" id="PF13367">
    <property type="entry name" value="PrsW-protease"/>
    <property type="match status" value="1"/>
</dbReference>
<comment type="caution">
    <text evidence="11">The sequence shown here is derived from an EMBL/GenBank/DDBJ whole genome shotgun (WGS) entry which is preliminary data.</text>
</comment>
<evidence type="ECO:0000313" key="12">
    <source>
        <dbReference type="Proteomes" id="UP000177061"/>
    </source>
</evidence>
<gene>
    <name evidence="11" type="ORF">A3J64_02860</name>
</gene>
<dbReference type="Proteomes" id="UP000177061">
    <property type="component" value="Unassembled WGS sequence"/>
</dbReference>
<reference evidence="11 12" key="1">
    <citation type="journal article" date="2016" name="Nat. Commun.">
        <title>Thousands of microbial genomes shed light on interconnected biogeochemical processes in an aquifer system.</title>
        <authorList>
            <person name="Anantharaman K."/>
            <person name="Brown C.T."/>
            <person name="Hug L.A."/>
            <person name="Sharon I."/>
            <person name="Castelle C.J."/>
            <person name="Probst A.J."/>
            <person name="Thomas B.C."/>
            <person name="Singh A."/>
            <person name="Wilkins M.J."/>
            <person name="Karaoz U."/>
            <person name="Brodie E.L."/>
            <person name="Williams K.H."/>
            <person name="Hubbard S.S."/>
            <person name="Banfield J.F."/>
        </authorList>
    </citation>
    <scope>NUCLEOTIDE SEQUENCE [LARGE SCALE GENOMIC DNA]</scope>
</reference>
<dbReference type="AlphaFoldDB" id="A0A1G2FG75"/>
<dbReference type="InterPro" id="IPR023596">
    <property type="entry name" value="Peptidase_PrsW_arch/bac"/>
</dbReference>
<comment type="similarity">
    <text evidence="2">Belongs to the protease PrsW family.</text>
</comment>
<evidence type="ECO:0000256" key="2">
    <source>
        <dbReference type="ARBA" id="ARBA00009165"/>
    </source>
</evidence>
<dbReference type="PANTHER" id="PTHR36844:SF1">
    <property type="entry name" value="PROTEASE PRSW"/>
    <property type="match status" value="1"/>
</dbReference>
<feature type="transmembrane region" description="Helical" evidence="10">
    <location>
        <begin position="184"/>
        <end position="203"/>
    </location>
</feature>
<proteinExistence type="inferred from homology"/>
<evidence type="ECO:0000256" key="9">
    <source>
        <dbReference type="ARBA" id="ARBA00023136"/>
    </source>
</evidence>
<feature type="transmembrane region" description="Helical" evidence="10">
    <location>
        <begin position="145"/>
        <end position="164"/>
    </location>
</feature>
<dbReference type="STRING" id="1801997.A3J64_02860"/>
<dbReference type="GO" id="GO:0005886">
    <property type="term" value="C:plasma membrane"/>
    <property type="evidence" value="ECO:0007669"/>
    <property type="project" value="UniProtKB-SubCell"/>
</dbReference>
<keyword evidence="7" id="KW-0378">Hydrolase</keyword>
<sequence>GKTNQLFLSQGTVNNAANSYNYNQIANNFMTYSFYVFLSFVPSLIWLGFYLRKDKHPEPNSMVIKVFIWGMLLAPLAIVLELFLIWLLNPTVNPLNVLSTRLENGFLKTIFIAALIPALVEEYLKYSAVKRKVIKSPEFDEPVDAMLYCIITALGFAAVENSLILFRPPLMPLNQALSTTVFRFLGATFVHALASGLVGYWLALSILKISKRKRLIFTGLFLAIIFHAGYNYLVVTASGTAKNATLFIVLLLIVMAIIVSYNFKKLKKLAAVCKV</sequence>
<dbReference type="PIRSF" id="PIRSF016933">
    <property type="entry name" value="PrsW"/>
    <property type="match status" value="1"/>
</dbReference>
<evidence type="ECO:0000313" key="11">
    <source>
        <dbReference type="EMBL" id="OGZ37046.1"/>
    </source>
</evidence>
<evidence type="ECO:0000256" key="1">
    <source>
        <dbReference type="ARBA" id="ARBA00004651"/>
    </source>
</evidence>
<evidence type="ECO:0000256" key="6">
    <source>
        <dbReference type="ARBA" id="ARBA00022692"/>
    </source>
</evidence>
<keyword evidence="5" id="KW-0645">Protease</keyword>
<evidence type="ECO:0000256" key="10">
    <source>
        <dbReference type="SAM" id="Phobius"/>
    </source>
</evidence>
<evidence type="ECO:0000256" key="8">
    <source>
        <dbReference type="ARBA" id="ARBA00022989"/>
    </source>
</evidence>
<keyword evidence="8 10" id="KW-1133">Transmembrane helix</keyword>
<organism evidence="11 12">
    <name type="scientific">Candidatus Portnoybacteria bacterium RIFCSPHIGHO2_12_FULL_38_9</name>
    <dbReference type="NCBI Taxonomy" id="1801997"/>
    <lineage>
        <taxon>Bacteria</taxon>
        <taxon>Candidatus Portnoyibacteriota</taxon>
    </lineage>
</organism>
<evidence type="ECO:0000256" key="5">
    <source>
        <dbReference type="ARBA" id="ARBA00022670"/>
    </source>
</evidence>